<evidence type="ECO:0000313" key="8">
    <source>
        <dbReference type="EnsemblMetazoa" id="GPPI034225-PA"/>
    </source>
</evidence>
<keyword evidence="9" id="KW-1185">Reference proteome</keyword>
<proteinExistence type="inferred from homology"/>
<evidence type="ECO:0000256" key="4">
    <source>
        <dbReference type="ARBA" id="ARBA00022792"/>
    </source>
</evidence>
<name>A0A1B0BLW5_9MUSC</name>
<dbReference type="VEuPathDB" id="VectorBase:GPPI034225"/>
<comment type="subcellular location">
    <subcellularLocation>
        <location evidence="1">Mitochondrion inner membrane</location>
        <topology evidence="1">Single-pass membrane protein</topology>
    </subcellularLocation>
</comment>
<dbReference type="Pfam" id="PF14138">
    <property type="entry name" value="COX16"/>
    <property type="match status" value="1"/>
</dbReference>
<dbReference type="AlphaFoldDB" id="A0A1B0BLW5"/>
<protein>
    <submittedName>
        <fullName evidence="8">Uncharacterized protein</fullName>
    </submittedName>
</protein>
<dbReference type="EMBL" id="JXJN01016586">
    <property type="status" value="NOT_ANNOTATED_CDS"/>
    <property type="molecule type" value="Genomic_DNA"/>
</dbReference>
<organism evidence="8 9">
    <name type="scientific">Glossina palpalis gambiensis</name>
    <dbReference type="NCBI Taxonomy" id="67801"/>
    <lineage>
        <taxon>Eukaryota</taxon>
        <taxon>Metazoa</taxon>
        <taxon>Ecdysozoa</taxon>
        <taxon>Arthropoda</taxon>
        <taxon>Hexapoda</taxon>
        <taxon>Insecta</taxon>
        <taxon>Pterygota</taxon>
        <taxon>Neoptera</taxon>
        <taxon>Endopterygota</taxon>
        <taxon>Diptera</taxon>
        <taxon>Brachycera</taxon>
        <taxon>Muscomorpha</taxon>
        <taxon>Hippoboscoidea</taxon>
        <taxon>Glossinidae</taxon>
        <taxon>Glossina</taxon>
    </lineage>
</organism>
<keyword evidence="4" id="KW-0999">Mitochondrion inner membrane</keyword>
<keyword evidence="6" id="KW-0496">Mitochondrion</keyword>
<reference evidence="9" key="1">
    <citation type="submission" date="2015-01" db="EMBL/GenBank/DDBJ databases">
        <authorList>
            <person name="Aksoy S."/>
            <person name="Warren W."/>
            <person name="Wilson R.K."/>
        </authorList>
    </citation>
    <scope>NUCLEOTIDE SEQUENCE [LARGE SCALE GENOMIC DNA]</scope>
    <source>
        <strain evidence="9">IAEA</strain>
    </source>
</reference>
<evidence type="ECO:0000256" key="7">
    <source>
        <dbReference type="ARBA" id="ARBA00023136"/>
    </source>
</evidence>
<evidence type="ECO:0000313" key="9">
    <source>
        <dbReference type="Proteomes" id="UP000092460"/>
    </source>
</evidence>
<dbReference type="InterPro" id="IPR020164">
    <property type="entry name" value="Cyt_c_Oxase_assmbl_COX16"/>
</dbReference>
<keyword evidence="7" id="KW-0472">Membrane</keyword>
<accession>A0A1B0BLW5</accession>
<keyword evidence="3" id="KW-0812">Transmembrane</keyword>
<evidence type="ECO:0000256" key="1">
    <source>
        <dbReference type="ARBA" id="ARBA00004434"/>
    </source>
</evidence>
<evidence type="ECO:0000256" key="2">
    <source>
        <dbReference type="ARBA" id="ARBA00008370"/>
    </source>
</evidence>
<evidence type="ECO:0000256" key="6">
    <source>
        <dbReference type="ARBA" id="ARBA00023128"/>
    </source>
</evidence>
<reference evidence="8" key="2">
    <citation type="submission" date="2020-05" db="UniProtKB">
        <authorList>
            <consortium name="EnsemblMetazoa"/>
        </authorList>
    </citation>
    <scope>IDENTIFICATION</scope>
    <source>
        <strain evidence="8">IAEA</strain>
    </source>
</reference>
<evidence type="ECO:0000256" key="3">
    <source>
        <dbReference type="ARBA" id="ARBA00022692"/>
    </source>
</evidence>
<dbReference type="STRING" id="67801.A0A1B0BLW5"/>
<dbReference type="GO" id="GO:0005743">
    <property type="term" value="C:mitochondrial inner membrane"/>
    <property type="evidence" value="ECO:0007669"/>
    <property type="project" value="UniProtKB-SubCell"/>
</dbReference>
<comment type="similarity">
    <text evidence="2">Belongs to the COX16 family.</text>
</comment>
<evidence type="ECO:0000256" key="5">
    <source>
        <dbReference type="ARBA" id="ARBA00022989"/>
    </source>
</evidence>
<keyword evidence="5" id="KW-1133">Transmembrane helix</keyword>
<sequence length="92" mass="11149">MVESNARNQIPLYTSVEELNIRMFIKFICSYFTRYKYSRQQSVTPEYIELVGVNLKKPADVTIEREFEKIKKLDTENWENIREPRPWEENVD</sequence>
<dbReference type="EnsemblMetazoa" id="GPPI034225-RA">
    <property type="protein sequence ID" value="GPPI034225-PA"/>
    <property type="gene ID" value="GPPI034225"/>
</dbReference>
<dbReference type="Proteomes" id="UP000092460">
    <property type="component" value="Unassembled WGS sequence"/>
</dbReference>